<dbReference type="EMBL" id="OZ004260">
    <property type="protein sequence ID" value="CAK7920823.1"/>
    <property type="molecule type" value="Genomic_DNA"/>
</dbReference>
<evidence type="ECO:0000256" key="5">
    <source>
        <dbReference type="ARBA" id="ARBA00022833"/>
    </source>
</evidence>
<comment type="similarity">
    <text evidence="1">Belongs to the peptidase M20A family.</text>
</comment>
<keyword evidence="9" id="KW-1185">Reference proteome</keyword>
<evidence type="ECO:0000256" key="1">
    <source>
        <dbReference type="ARBA" id="ARBA00006247"/>
    </source>
</evidence>
<keyword evidence="5" id="KW-0862">Zinc</keyword>
<dbReference type="Gene3D" id="3.40.630.10">
    <property type="entry name" value="Zn peptidases"/>
    <property type="match status" value="1"/>
</dbReference>
<dbReference type="InterPro" id="IPR011650">
    <property type="entry name" value="Peptidase_M20_dimer"/>
</dbReference>
<keyword evidence="8" id="KW-0121">Carboxypeptidase</keyword>
<evidence type="ECO:0000313" key="8">
    <source>
        <dbReference type="EMBL" id="CAK7920823.1"/>
    </source>
</evidence>
<keyword evidence="6" id="KW-0812">Transmembrane</keyword>
<dbReference type="PIRSF" id="PIRSF037217">
    <property type="entry name" value="Carboxypeptidase_S"/>
    <property type="match status" value="1"/>
</dbReference>
<proteinExistence type="inferred from homology"/>
<evidence type="ECO:0000256" key="2">
    <source>
        <dbReference type="ARBA" id="ARBA00022670"/>
    </source>
</evidence>
<organism evidence="8 9">
    <name type="scientific">[Candida] anglica</name>
    <dbReference type="NCBI Taxonomy" id="148631"/>
    <lineage>
        <taxon>Eukaryota</taxon>
        <taxon>Fungi</taxon>
        <taxon>Dikarya</taxon>
        <taxon>Ascomycota</taxon>
        <taxon>Saccharomycotina</taxon>
        <taxon>Pichiomycetes</taxon>
        <taxon>Debaryomycetaceae</taxon>
        <taxon>Kurtzmaniella</taxon>
    </lineage>
</organism>
<reference evidence="8 9" key="1">
    <citation type="submission" date="2024-01" db="EMBL/GenBank/DDBJ databases">
        <authorList>
            <consortium name="Genoscope - CEA"/>
            <person name="William W."/>
        </authorList>
    </citation>
    <scope>NUCLEOTIDE SEQUENCE [LARGE SCALE GENOMIC DNA]</scope>
    <source>
        <strain evidence="8 9">29B2s-10</strain>
    </source>
</reference>
<gene>
    <name evidence="8" type="primary">CPS1</name>
    <name evidence="8" type="ORF">CAAN4_H06986</name>
</gene>
<keyword evidence="6" id="KW-0472">Membrane</keyword>
<dbReference type="InterPro" id="IPR017141">
    <property type="entry name" value="Pept_M20_carboxypep"/>
</dbReference>
<evidence type="ECO:0000256" key="4">
    <source>
        <dbReference type="ARBA" id="ARBA00022801"/>
    </source>
</evidence>
<keyword evidence="4" id="KW-0378">Hydrolase</keyword>
<evidence type="ECO:0000259" key="7">
    <source>
        <dbReference type="Pfam" id="PF07687"/>
    </source>
</evidence>
<evidence type="ECO:0000313" key="9">
    <source>
        <dbReference type="Proteomes" id="UP001497600"/>
    </source>
</evidence>
<protein>
    <submittedName>
        <fullName evidence="8">Carboxypeptidase S</fullName>
    </submittedName>
</protein>
<name>A0ABP0EJV9_9ASCO</name>
<dbReference type="InterPro" id="IPR047177">
    <property type="entry name" value="Pept_M20A"/>
</dbReference>
<dbReference type="GO" id="GO:0004180">
    <property type="term" value="F:carboxypeptidase activity"/>
    <property type="evidence" value="ECO:0007669"/>
    <property type="project" value="UniProtKB-KW"/>
</dbReference>
<keyword evidence="2" id="KW-0645">Protease</keyword>
<dbReference type="Pfam" id="PF07687">
    <property type="entry name" value="M20_dimer"/>
    <property type="match status" value="1"/>
</dbReference>
<sequence>MVSLPNDENDVSSSVKSKLLSIKEYVQENWKYFVSGLIVLLLSIVLLSSNAVGYLKIALQPVDDASICPMHEPLAPESFYQDNSTVLAILRDEEFRLKSVKKLAGAVQINTTVTDNQPDVPDAPQLWESFGDFHLYLQSTFPKIFTLLDVDYVNTYGIVIHWKGSNSNLKPVMLTAHQDVVPVQKDTLEDWSYPPFEGHYDGQYLYGRGSSDCKNILIAILEAIELLIEQDFKPQRGVLAVFGFDEEASGLRGAFNLSKYLEKRFGKDSIYAIVDEGSGLMKDQITGQIIAMAATGEKGYADLKIDLTTPGGHSSVPPDHTSIGLMSEVAYLMENDKYEPILSAKNPMLKYIQCLAVNTGDKIPKMTRKAILRAGFDKLANSLLVKSFSKSPLTRYLISTSQSIDLVRGGEKANALPEAITLVANHRVAIESNIQETKDRFVSRVQIVAEKYGLGLVSFGKTILEPTAKGTFEIDFFSHALEPAPVSPSDDTVWKYLAGVTRHVFEDLVFPDLDYPLVVAPAIMPANTDTRYYWNLTKNIYRYTPAYSEDVMKENHIHSVDERVSVDAHLETLAFFYEYVQAINTPDADNS</sequence>
<keyword evidence="3" id="KW-0479">Metal-binding</keyword>
<dbReference type="Gene3D" id="1.10.150.900">
    <property type="match status" value="1"/>
</dbReference>
<dbReference type="PANTHER" id="PTHR45962:SF1">
    <property type="entry name" value="N-FATTY-ACYL-AMINO ACID SYNTHASE_HYDROLASE PM20D1"/>
    <property type="match status" value="1"/>
</dbReference>
<keyword evidence="6" id="KW-1133">Transmembrane helix</keyword>
<dbReference type="CDD" id="cd05674">
    <property type="entry name" value="M20_yscS"/>
    <property type="match status" value="1"/>
</dbReference>
<dbReference type="InterPro" id="IPR002933">
    <property type="entry name" value="Peptidase_M20"/>
</dbReference>
<feature type="domain" description="Peptidase M20 dimerisation" evidence="7">
    <location>
        <begin position="295"/>
        <end position="451"/>
    </location>
</feature>
<dbReference type="PANTHER" id="PTHR45962">
    <property type="entry name" value="N-FATTY-ACYL-AMINO ACID SYNTHASE/HYDROLASE PM20D1"/>
    <property type="match status" value="1"/>
</dbReference>
<dbReference type="PROSITE" id="PS00758">
    <property type="entry name" value="ARGE_DAPE_CPG2_1"/>
    <property type="match status" value="1"/>
</dbReference>
<evidence type="ECO:0000256" key="6">
    <source>
        <dbReference type="SAM" id="Phobius"/>
    </source>
</evidence>
<dbReference type="Proteomes" id="UP001497600">
    <property type="component" value="Chromosome H"/>
</dbReference>
<dbReference type="SUPFAM" id="SSF53187">
    <property type="entry name" value="Zn-dependent exopeptidases"/>
    <property type="match status" value="1"/>
</dbReference>
<dbReference type="InterPro" id="IPR001261">
    <property type="entry name" value="ArgE/DapE_CS"/>
</dbReference>
<evidence type="ECO:0000256" key="3">
    <source>
        <dbReference type="ARBA" id="ARBA00022723"/>
    </source>
</evidence>
<accession>A0ABP0EJV9</accession>
<dbReference type="Pfam" id="PF01546">
    <property type="entry name" value="Peptidase_M20"/>
    <property type="match status" value="1"/>
</dbReference>
<feature type="transmembrane region" description="Helical" evidence="6">
    <location>
        <begin position="32"/>
        <end position="55"/>
    </location>
</feature>